<keyword evidence="1" id="KW-0256">Endoplasmic reticulum</keyword>
<dbReference type="GO" id="GO:0006888">
    <property type="term" value="P:endoplasmic reticulum to Golgi vesicle-mediated transport"/>
    <property type="evidence" value="ECO:0007669"/>
    <property type="project" value="UniProtKB-UniRule"/>
</dbReference>
<name>A0A7J7N4J7_9MAGN</name>
<comment type="subcellular location">
    <subcellularLocation>
        <location evidence="1">Endoplasmic reticulum membrane</location>
        <topology evidence="1">Multi-pass membrane protein</topology>
    </subcellularLocation>
</comment>
<accession>A0A7J7N4J7</accession>
<comment type="similarity">
    <text evidence="1">Belongs to the BCAP29/BCAP31 family.</text>
</comment>
<evidence type="ECO:0000256" key="1">
    <source>
        <dbReference type="RuleBase" id="RU367026"/>
    </source>
</evidence>
<keyword evidence="1" id="KW-1133">Transmembrane helix</keyword>
<keyword evidence="1" id="KW-0812">Transmembrane</keyword>
<keyword evidence="1" id="KW-0653">Protein transport</keyword>
<feature type="transmembrane region" description="Helical" evidence="1">
    <location>
        <begin position="36"/>
        <end position="57"/>
    </location>
</feature>
<protein>
    <recommendedName>
        <fullName evidence="1">Endoplasmic reticulum transmembrane protein</fullName>
    </recommendedName>
</protein>
<dbReference type="GO" id="GO:0005789">
    <property type="term" value="C:endoplasmic reticulum membrane"/>
    <property type="evidence" value="ECO:0007669"/>
    <property type="project" value="UniProtKB-SubCell"/>
</dbReference>
<feature type="transmembrane region" description="Helical" evidence="1">
    <location>
        <begin position="82"/>
        <end position="100"/>
    </location>
</feature>
<keyword evidence="1" id="KW-0813">Transport</keyword>
<evidence type="ECO:0000313" key="2">
    <source>
        <dbReference type="EMBL" id="KAF6162053.1"/>
    </source>
</evidence>
<dbReference type="PANTHER" id="PTHR12701">
    <property type="entry name" value="BCR-ASSOCIATED PROTEIN, BAP"/>
    <property type="match status" value="1"/>
</dbReference>
<dbReference type="GO" id="GO:0006886">
    <property type="term" value="P:intracellular protein transport"/>
    <property type="evidence" value="ECO:0007669"/>
    <property type="project" value="UniProtKB-UniRule"/>
</dbReference>
<gene>
    <name evidence="2" type="ORF">GIB67_002642</name>
</gene>
<dbReference type="PANTHER" id="PTHR12701:SF18">
    <property type="entry name" value="ENDOPLASMIC RETICULUM TRANSMEMBRANE PROTEIN"/>
    <property type="match status" value="1"/>
</dbReference>
<dbReference type="Proteomes" id="UP000541444">
    <property type="component" value="Unassembled WGS sequence"/>
</dbReference>
<dbReference type="AlphaFoldDB" id="A0A7J7N4J7"/>
<comment type="function">
    <text evidence="1">May play a role in anterograde transport of membrane proteins from the endoplasmic reticulum to the Golgi.</text>
</comment>
<reference evidence="2 3" key="1">
    <citation type="journal article" date="2020" name="IScience">
        <title>Genome Sequencing of the Endangered Kingdonia uniflora (Circaeasteraceae, Ranunculales) Reveals Potential Mechanisms of Evolutionary Specialization.</title>
        <authorList>
            <person name="Sun Y."/>
            <person name="Deng T."/>
            <person name="Zhang A."/>
            <person name="Moore M.J."/>
            <person name="Landis J.B."/>
            <person name="Lin N."/>
            <person name="Zhang H."/>
            <person name="Zhang X."/>
            <person name="Huang J."/>
            <person name="Zhang X."/>
            <person name="Sun H."/>
            <person name="Wang H."/>
        </authorList>
    </citation>
    <scope>NUCLEOTIDE SEQUENCE [LARGE SCALE GENOMIC DNA]</scope>
    <source>
        <strain evidence="2">TB1705</strain>
        <tissue evidence="2">Leaf</tissue>
    </source>
</reference>
<comment type="caution">
    <text evidence="1">Lacks conserved residue(s) required for the propagation of feature annotation.</text>
</comment>
<dbReference type="GO" id="GO:0070973">
    <property type="term" value="P:protein localization to endoplasmic reticulum exit site"/>
    <property type="evidence" value="ECO:0007669"/>
    <property type="project" value="UniProtKB-UniRule"/>
</dbReference>
<organism evidence="2 3">
    <name type="scientific">Kingdonia uniflora</name>
    <dbReference type="NCBI Taxonomy" id="39325"/>
    <lineage>
        <taxon>Eukaryota</taxon>
        <taxon>Viridiplantae</taxon>
        <taxon>Streptophyta</taxon>
        <taxon>Embryophyta</taxon>
        <taxon>Tracheophyta</taxon>
        <taxon>Spermatophyta</taxon>
        <taxon>Magnoliopsida</taxon>
        <taxon>Ranunculales</taxon>
        <taxon>Circaeasteraceae</taxon>
        <taxon>Kingdonia</taxon>
    </lineage>
</organism>
<dbReference type="OrthoDB" id="435607at2759"/>
<evidence type="ECO:0000313" key="3">
    <source>
        <dbReference type="Proteomes" id="UP000541444"/>
    </source>
</evidence>
<proteinExistence type="inferred from homology"/>
<comment type="caution">
    <text evidence="2">The sequence shown here is derived from an EMBL/GenBank/DDBJ whole genome shotgun (WGS) entry which is preliminary data.</text>
</comment>
<sequence length="101" mass="11482">MIFTEMLLIKIFLFKIPLRKLAIMGLDRVKQGRGPVMIKTVAGTIFVVMLSSIYSMVDIQNRTVESGVVNPTDQVLMGNHPLEASLISYSLIFFFLLSYFY</sequence>
<keyword evidence="1" id="KW-0472">Membrane</keyword>
<keyword evidence="3" id="KW-1185">Reference proteome</keyword>
<dbReference type="EMBL" id="JACGCM010001059">
    <property type="protein sequence ID" value="KAF6162053.1"/>
    <property type="molecule type" value="Genomic_DNA"/>
</dbReference>
<keyword evidence="1" id="KW-0931">ER-Golgi transport</keyword>
<dbReference type="InterPro" id="IPR008417">
    <property type="entry name" value="BAP29/BAP31"/>
</dbReference>